<proteinExistence type="predicted"/>
<reference evidence="2" key="1">
    <citation type="journal article" date="2019" name="Int. J. Syst. Evol. Microbiol.">
        <title>The Global Catalogue of Microorganisms (GCM) 10K type strain sequencing project: providing services to taxonomists for standard genome sequencing and annotation.</title>
        <authorList>
            <consortium name="The Broad Institute Genomics Platform"/>
            <consortium name="The Broad Institute Genome Sequencing Center for Infectious Disease"/>
            <person name="Wu L."/>
            <person name="Ma J."/>
        </authorList>
    </citation>
    <scope>NUCLEOTIDE SEQUENCE [LARGE SCALE GENOMIC DNA]</scope>
    <source>
        <strain evidence="2">LMG 29894</strain>
    </source>
</reference>
<protein>
    <submittedName>
        <fullName evidence="1">Uncharacterized protein</fullName>
    </submittedName>
</protein>
<gene>
    <name evidence="1" type="ORF">ACFOW7_07715</name>
</gene>
<sequence length="47" mass="5475">MNVTIWILTWIVKHLSRSDATLHSADEPLRQEPTGRTQSVATTFRYF</sequence>
<accession>A0ABV8MM54</accession>
<dbReference type="RefSeq" id="WP_378162792.1">
    <property type="nucleotide sequence ID" value="NZ_JBHSBU010000001.1"/>
</dbReference>
<evidence type="ECO:0000313" key="2">
    <source>
        <dbReference type="Proteomes" id="UP001595791"/>
    </source>
</evidence>
<evidence type="ECO:0000313" key="1">
    <source>
        <dbReference type="EMBL" id="MFC4159242.1"/>
    </source>
</evidence>
<organism evidence="1 2">
    <name type="scientific">Chitinimonas lacunae</name>
    <dbReference type="NCBI Taxonomy" id="1963018"/>
    <lineage>
        <taxon>Bacteria</taxon>
        <taxon>Pseudomonadati</taxon>
        <taxon>Pseudomonadota</taxon>
        <taxon>Betaproteobacteria</taxon>
        <taxon>Neisseriales</taxon>
        <taxon>Chitinibacteraceae</taxon>
        <taxon>Chitinimonas</taxon>
    </lineage>
</organism>
<dbReference type="EMBL" id="JBHSBU010000001">
    <property type="protein sequence ID" value="MFC4159242.1"/>
    <property type="molecule type" value="Genomic_DNA"/>
</dbReference>
<keyword evidence="2" id="KW-1185">Reference proteome</keyword>
<name>A0ABV8MM54_9NEIS</name>
<dbReference type="Proteomes" id="UP001595791">
    <property type="component" value="Unassembled WGS sequence"/>
</dbReference>
<comment type="caution">
    <text evidence="1">The sequence shown here is derived from an EMBL/GenBank/DDBJ whole genome shotgun (WGS) entry which is preliminary data.</text>
</comment>